<evidence type="ECO:0000313" key="12">
    <source>
        <dbReference type="Proteomes" id="UP001150941"/>
    </source>
</evidence>
<dbReference type="PANTHER" id="PTHR10880:SF15">
    <property type="entry name" value="MSL COMPLEX SUBUNIT 3"/>
    <property type="match status" value="1"/>
</dbReference>
<feature type="region of interest" description="Disordered" evidence="9">
    <location>
        <begin position="80"/>
        <end position="122"/>
    </location>
</feature>
<dbReference type="GO" id="GO:0032221">
    <property type="term" value="C:Rpd3S complex"/>
    <property type="evidence" value="ECO:0007669"/>
    <property type="project" value="TreeGrafter"/>
</dbReference>
<sequence length="308" mass="36200">MPSPYVKDERVLCFHHEILYEAKILDVRHQDPSDKKSPMEYKVHYKGWKSTWDDWVLEDRLRKWNEQNRELATNIRREAEAAQREKNNAKSASKKRAASDNDSVRGSEGPGSTSGRNKRSRDNEIETVEAFHARPSIYLNIPVNLRSLIVDDWERCTKDYCIVKLPAPENLTVEAILNDWMAYEHPKCNSLLDRQLVTTTVKGITVFFCQTVERILLYRVERPQKRLLKKKYGRSEDRSSPEKIWGAEHLIRLFSVLPELMAQTNVDANQLRIMSEHWQKLLAFVSQNSDRYFRTEYFPAEELSEEKV</sequence>
<dbReference type="Gene3D" id="2.30.30.140">
    <property type="match status" value="1"/>
</dbReference>
<dbReference type="SMART" id="SM00298">
    <property type="entry name" value="CHROMO"/>
    <property type="match status" value="1"/>
</dbReference>
<dbReference type="InterPro" id="IPR026541">
    <property type="entry name" value="MRG_dom"/>
</dbReference>
<keyword evidence="6" id="KW-0805">Transcription regulation</keyword>
<comment type="subunit">
    <text evidence="3">Component of the NuA4 histone acetyltransferase complex.</text>
</comment>
<dbReference type="GO" id="GO:0006338">
    <property type="term" value="P:chromatin remodeling"/>
    <property type="evidence" value="ECO:0007669"/>
    <property type="project" value="UniProtKB-ARBA"/>
</dbReference>
<dbReference type="InterPro" id="IPR053820">
    <property type="entry name" value="MSL3_chromo-like"/>
</dbReference>
<dbReference type="AlphaFoldDB" id="A0A9W9TK10"/>
<evidence type="ECO:0000256" key="8">
    <source>
        <dbReference type="ARBA" id="ARBA00023242"/>
    </source>
</evidence>
<feature type="domain" description="Chromo" evidence="10">
    <location>
        <begin position="19"/>
        <end position="79"/>
    </location>
</feature>
<evidence type="ECO:0000313" key="11">
    <source>
        <dbReference type="EMBL" id="KAJ5224060.1"/>
    </source>
</evidence>
<dbReference type="OrthoDB" id="124855at2759"/>
<dbReference type="GO" id="GO:0035267">
    <property type="term" value="C:NuA4 histone acetyltransferase complex"/>
    <property type="evidence" value="ECO:0007669"/>
    <property type="project" value="TreeGrafter"/>
</dbReference>
<evidence type="ECO:0000256" key="9">
    <source>
        <dbReference type="SAM" id="MobiDB-lite"/>
    </source>
</evidence>
<reference evidence="11" key="1">
    <citation type="submission" date="2022-11" db="EMBL/GenBank/DDBJ databases">
        <authorList>
            <person name="Petersen C."/>
        </authorList>
    </citation>
    <scope>NUCLEOTIDE SEQUENCE</scope>
    <source>
        <strain evidence="11">IBT 19713</strain>
    </source>
</reference>
<evidence type="ECO:0000256" key="7">
    <source>
        <dbReference type="ARBA" id="ARBA00023163"/>
    </source>
</evidence>
<name>A0A9W9TK10_9EURO</name>
<keyword evidence="7" id="KW-0804">Transcription</keyword>
<evidence type="ECO:0000256" key="2">
    <source>
        <dbReference type="ARBA" id="ARBA00009093"/>
    </source>
</evidence>
<evidence type="ECO:0000256" key="5">
    <source>
        <dbReference type="ARBA" id="ARBA00022853"/>
    </source>
</evidence>
<dbReference type="SUPFAM" id="SSF54160">
    <property type="entry name" value="Chromo domain-like"/>
    <property type="match status" value="1"/>
</dbReference>
<dbReference type="Pfam" id="PF22732">
    <property type="entry name" value="MSL3_chromo-like"/>
    <property type="match status" value="1"/>
</dbReference>
<comment type="caution">
    <text evidence="11">The sequence shown here is derived from an EMBL/GenBank/DDBJ whole genome shotgun (WGS) entry which is preliminary data.</text>
</comment>
<keyword evidence="8" id="KW-0539">Nucleus</keyword>
<dbReference type="GO" id="GO:0006355">
    <property type="term" value="P:regulation of DNA-templated transcription"/>
    <property type="evidence" value="ECO:0007669"/>
    <property type="project" value="InterPro"/>
</dbReference>
<dbReference type="PANTHER" id="PTHR10880">
    <property type="entry name" value="MORTALITY FACTOR 4-LIKE PROTEIN"/>
    <property type="match status" value="1"/>
</dbReference>
<dbReference type="RefSeq" id="XP_058328243.1">
    <property type="nucleotide sequence ID" value="XM_058477898.1"/>
</dbReference>
<dbReference type="PIRSF" id="PIRSF038133">
    <property type="entry name" value="HAT_Nua4_EAF3/MRG15"/>
    <property type="match status" value="1"/>
</dbReference>
<dbReference type="Pfam" id="PF05712">
    <property type="entry name" value="MRG"/>
    <property type="match status" value="1"/>
</dbReference>
<protein>
    <recommendedName>
        <fullName evidence="4">Chromatin modification-related protein EAF3</fullName>
    </recommendedName>
</protein>
<comment type="subcellular location">
    <subcellularLocation>
        <location evidence="1">Nucleus</location>
    </subcellularLocation>
</comment>
<gene>
    <name evidence="11" type="ORF">N7468_008602</name>
</gene>
<keyword evidence="5" id="KW-0156">Chromatin regulator</keyword>
<evidence type="ECO:0000256" key="3">
    <source>
        <dbReference type="ARBA" id="ARBA00011353"/>
    </source>
</evidence>
<dbReference type="EMBL" id="JAPQKS010000006">
    <property type="protein sequence ID" value="KAJ5224060.1"/>
    <property type="molecule type" value="Genomic_DNA"/>
</dbReference>
<proteinExistence type="inferred from homology"/>
<dbReference type="InterPro" id="IPR000953">
    <property type="entry name" value="Chromo/chromo_shadow_dom"/>
</dbReference>
<reference evidence="11" key="2">
    <citation type="journal article" date="2023" name="IMA Fungus">
        <title>Comparative genomic study of the Penicillium genus elucidates a diverse pangenome and 15 lateral gene transfer events.</title>
        <authorList>
            <person name="Petersen C."/>
            <person name="Sorensen T."/>
            <person name="Nielsen M.R."/>
            <person name="Sondergaard T.E."/>
            <person name="Sorensen J.L."/>
            <person name="Fitzpatrick D.A."/>
            <person name="Frisvad J.C."/>
            <person name="Nielsen K.L."/>
        </authorList>
    </citation>
    <scope>NUCLEOTIDE SEQUENCE</scope>
    <source>
        <strain evidence="11">IBT 19713</strain>
    </source>
</reference>
<dbReference type="PROSITE" id="PS51640">
    <property type="entry name" value="MRG"/>
    <property type="match status" value="1"/>
</dbReference>
<evidence type="ECO:0000256" key="1">
    <source>
        <dbReference type="ARBA" id="ARBA00004123"/>
    </source>
</evidence>
<dbReference type="InterPro" id="IPR016197">
    <property type="entry name" value="Chromo-like_dom_sf"/>
</dbReference>
<comment type="similarity">
    <text evidence="2">Belongs to the MRG family.</text>
</comment>
<dbReference type="InterPro" id="IPR038217">
    <property type="entry name" value="MRG_C_sf"/>
</dbReference>
<dbReference type="GeneID" id="83205201"/>
<dbReference type="Gene3D" id="1.10.274.30">
    <property type="entry name" value="MRG domain"/>
    <property type="match status" value="1"/>
</dbReference>
<accession>A0A9W9TK10</accession>
<dbReference type="Proteomes" id="UP001150941">
    <property type="component" value="Unassembled WGS sequence"/>
</dbReference>
<keyword evidence="12" id="KW-1185">Reference proteome</keyword>
<evidence type="ECO:0000259" key="10">
    <source>
        <dbReference type="SMART" id="SM00298"/>
    </source>
</evidence>
<evidence type="ECO:0000256" key="4">
    <source>
        <dbReference type="ARBA" id="ARBA00018505"/>
    </source>
</evidence>
<organism evidence="11 12">
    <name type="scientific">Penicillium chermesinum</name>
    <dbReference type="NCBI Taxonomy" id="63820"/>
    <lineage>
        <taxon>Eukaryota</taxon>
        <taxon>Fungi</taxon>
        <taxon>Dikarya</taxon>
        <taxon>Ascomycota</taxon>
        <taxon>Pezizomycotina</taxon>
        <taxon>Eurotiomycetes</taxon>
        <taxon>Eurotiomycetidae</taxon>
        <taxon>Eurotiales</taxon>
        <taxon>Aspergillaceae</taxon>
        <taxon>Penicillium</taxon>
    </lineage>
</organism>
<evidence type="ECO:0000256" key="6">
    <source>
        <dbReference type="ARBA" id="ARBA00023015"/>
    </source>
</evidence>
<dbReference type="InterPro" id="IPR008676">
    <property type="entry name" value="MRG"/>
</dbReference>